<name>A0A2P6TWC3_CHLSO</name>
<proteinExistence type="predicted"/>
<dbReference type="AlphaFoldDB" id="A0A2P6TWC3"/>
<comment type="caution">
    <text evidence="2">The sequence shown here is derived from an EMBL/GenBank/DDBJ whole genome shotgun (WGS) entry which is preliminary data.</text>
</comment>
<organism evidence="2 3">
    <name type="scientific">Chlorella sorokiniana</name>
    <name type="common">Freshwater green alga</name>
    <dbReference type="NCBI Taxonomy" id="3076"/>
    <lineage>
        <taxon>Eukaryota</taxon>
        <taxon>Viridiplantae</taxon>
        <taxon>Chlorophyta</taxon>
        <taxon>core chlorophytes</taxon>
        <taxon>Trebouxiophyceae</taxon>
        <taxon>Chlorellales</taxon>
        <taxon>Chlorellaceae</taxon>
        <taxon>Chlorella clade</taxon>
        <taxon>Chlorella</taxon>
    </lineage>
</organism>
<dbReference type="PANTHER" id="PTHR28541:SF1">
    <property type="entry name" value="DDB1- AND CUL4-ASSOCIATED FACTOR 15"/>
    <property type="match status" value="1"/>
</dbReference>
<dbReference type="InterPro" id="IPR038914">
    <property type="entry name" value="DCAF15"/>
</dbReference>
<evidence type="ECO:0000313" key="3">
    <source>
        <dbReference type="Proteomes" id="UP000239899"/>
    </source>
</evidence>
<dbReference type="Pfam" id="PF14939">
    <property type="entry name" value="DCAF15_WD40"/>
    <property type="match status" value="1"/>
</dbReference>
<dbReference type="GO" id="GO:0080008">
    <property type="term" value="C:Cul4-RING E3 ubiquitin ligase complex"/>
    <property type="evidence" value="ECO:0007669"/>
    <property type="project" value="TreeGrafter"/>
</dbReference>
<dbReference type="STRING" id="3076.A0A2P6TWC3"/>
<dbReference type="CDD" id="cd20917">
    <property type="entry name" value="DCAF15-NTD"/>
    <property type="match status" value="1"/>
</dbReference>
<accession>A0A2P6TWC3</accession>
<feature type="domain" description="DDB1- and CUL4-associated factor 15 WD40 repeat-containing" evidence="1">
    <location>
        <begin position="27"/>
        <end position="166"/>
    </location>
</feature>
<dbReference type="PANTHER" id="PTHR28541">
    <property type="entry name" value="DDB1- AND CUL4-ASSOCIATED FACTOR 15"/>
    <property type="match status" value="1"/>
</dbReference>
<dbReference type="InterPro" id="IPR032734">
    <property type="entry name" value="DCAF15_WD40"/>
</dbReference>
<dbReference type="GO" id="GO:0016567">
    <property type="term" value="P:protein ubiquitination"/>
    <property type="evidence" value="ECO:0007669"/>
    <property type="project" value="InterPro"/>
</dbReference>
<evidence type="ECO:0000313" key="2">
    <source>
        <dbReference type="EMBL" id="PRW58363.1"/>
    </source>
</evidence>
<evidence type="ECO:0000259" key="1">
    <source>
        <dbReference type="Pfam" id="PF14939"/>
    </source>
</evidence>
<dbReference type="EMBL" id="LHPG02000005">
    <property type="protein sequence ID" value="PRW58363.1"/>
    <property type="molecule type" value="Genomic_DNA"/>
</dbReference>
<reference evidence="2 3" key="1">
    <citation type="journal article" date="2018" name="Plant J.">
        <title>Genome sequences of Chlorella sorokiniana UTEX 1602 and Micractinium conductrix SAG 241.80: implications to maltose excretion by a green alga.</title>
        <authorList>
            <person name="Arriola M.B."/>
            <person name="Velmurugan N."/>
            <person name="Zhang Y."/>
            <person name="Plunkett M.H."/>
            <person name="Hondzo H."/>
            <person name="Barney B.M."/>
        </authorList>
    </citation>
    <scope>NUCLEOTIDE SEQUENCE [LARGE SCALE GENOMIC DNA]</scope>
    <source>
        <strain evidence="3">UTEX 1602</strain>
    </source>
</reference>
<protein>
    <submittedName>
        <fullName evidence="2">DDB1-and CUL4-associated factor 15</fullName>
    </submittedName>
</protein>
<sequence>MVAPGLPAPSLPHKLEALQRCGRAGAPLYTAVPLSGRVPIEDVLDEASELKSAVLLGFTRDGCHLLSYTSQPVAAADGAEGYALQLWRFEPGQRCRRLWSVPLFRTQPYLDALADEEQFMPADGMLLTLAEAADSSLLVVHGQSADPADAASREHQLNYLTLIPGPLHAGAAQLQVVHLSYHTAYPHAPFNPYHFLQTALAGLAFEKAPAFFAEFLRLRWGAPPFRPRLPLVLSNRSVLGTGRSLAHIAHSWLPQAILGYGSRGGG</sequence>
<dbReference type="OrthoDB" id="514844at2759"/>
<keyword evidence="3" id="KW-1185">Reference proteome</keyword>
<gene>
    <name evidence="2" type="ORF">C2E21_3179</name>
</gene>
<dbReference type="Proteomes" id="UP000239899">
    <property type="component" value="Unassembled WGS sequence"/>
</dbReference>